<reference evidence="6 7" key="1">
    <citation type="journal article" date="2015" name="Infect. Genet. Evol.">
        <title>Genomic sequences of six botulinum neurotoxin-producing strains representing three clostridial species illustrate the mobility and diversity of botulinum neurotoxin genes.</title>
        <authorList>
            <person name="Smith T.J."/>
            <person name="Hill K.K."/>
            <person name="Xie G."/>
            <person name="Foley B.T."/>
            <person name="Williamson C.H."/>
            <person name="Foster J.T."/>
            <person name="Johnson S.L."/>
            <person name="Chertkov O."/>
            <person name="Teshima H."/>
            <person name="Gibbons H.S."/>
            <person name="Johnsky L.A."/>
            <person name="Karavis M.A."/>
            <person name="Smith L.A."/>
        </authorList>
    </citation>
    <scope>NUCLEOTIDE SEQUENCE [LARGE SCALE GENOMIC DNA]</scope>
    <source>
        <strain evidence="6 7">CDC 2741</strain>
    </source>
</reference>
<comment type="caution">
    <text evidence="6">The sequence shown here is derived from an EMBL/GenBank/DDBJ whole genome shotgun (WGS) entry which is preliminary data.</text>
</comment>
<dbReference type="PANTHER" id="PTHR11228">
    <property type="entry name" value="RADICAL SAM DOMAIN PROTEIN"/>
    <property type="match status" value="1"/>
</dbReference>
<accession>A0A0C1R2M2</accession>
<keyword evidence="3" id="KW-0408">Iron</keyword>
<dbReference type="CDD" id="cd01335">
    <property type="entry name" value="Radical_SAM"/>
    <property type="match status" value="1"/>
</dbReference>
<dbReference type="GO" id="GO:0003824">
    <property type="term" value="F:catalytic activity"/>
    <property type="evidence" value="ECO:0007669"/>
    <property type="project" value="InterPro"/>
</dbReference>
<evidence type="ECO:0000313" key="6">
    <source>
        <dbReference type="EMBL" id="KIE44691.1"/>
    </source>
</evidence>
<dbReference type="Proteomes" id="UP000031366">
    <property type="component" value="Unassembled WGS sequence"/>
</dbReference>
<proteinExistence type="predicted"/>
<protein>
    <submittedName>
        <fullName evidence="6">Radical SAM additional 4Fe4S-binding SPASM domain protein</fullName>
    </submittedName>
</protein>
<sequence>MYKFSKYSRNIINEDKVVLANRQTGQWIRISKEVFDILNLGIDNELSINELRLNLYDDEDRKYIDDLYKRLCNIGIIQDENNNQTSRKKIASFEITHRCNLKCIHCCIDADDIVSDKKDLTTEEAKKVLDKLIEWNPERIMLSGGEPMLRKDFIELLTYLHEHYNGKIIVSTNGTLINSENVSILTKYAYQIDISLDGVDEETCSIVRGPGIFNKVINSVKLLKSTRFERITLSMAVGDKNENLENRFNKLNKELGTKSLIRGFSAVGRGKESRQYFSDFGEDEVYISEDYLSDDFDKPFGTCSCKAIEKEIFVTYNGDVYPCPSLAKSEFLLGNILATDKVSKVLEFKNSKMLNCDLLDMFLNLENYSKCRICKVNLFCWTCPAALEELKYNKLAFADRCKKMKPVLYKRVWEK</sequence>
<dbReference type="PANTHER" id="PTHR11228:SF7">
    <property type="entry name" value="PQQA PEPTIDE CYCLASE"/>
    <property type="match status" value="1"/>
</dbReference>
<dbReference type="InterPro" id="IPR050377">
    <property type="entry name" value="Radical_SAM_PqqE_MftC-like"/>
</dbReference>
<dbReference type="NCBIfam" id="TIGR04085">
    <property type="entry name" value="rSAM_more_4Fe4S"/>
    <property type="match status" value="1"/>
</dbReference>
<dbReference type="InterPro" id="IPR007197">
    <property type="entry name" value="rSAM"/>
</dbReference>
<gene>
    <name evidence="6" type="ORF">U732_96</name>
</gene>
<evidence type="ECO:0000256" key="4">
    <source>
        <dbReference type="ARBA" id="ARBA00023014"/>
    </source>
</evidence>
<dbReference type="SMART" id="SM00729">
    <property type="entry name" value="Elp3"/>
    <property type="match status" value="1"/>
</dbReference>
<dbReference type="SUPFAM" id="SSF102114">
    <property type="entry name" value="Radical SAM enzymes"/>
    <property type="match status" value="1"/>
</dbReference>
<dbReference type="GO" id="GO:0046872">
    <property type="term" value="F:metal ion binding"/>
    <property type="evidence" value="ECO:0007669"/>
    <property type="project" value="UniProtKB-KW"/>
</dbReference>
<dbReference type="AlphaFoldDB" id="A0A0C1R2M2"/>
<dbReference type="SFLD" id="SFLDS00029">
    <property type="entry name" value="Radical_SAM"/>
    <property type="match status" value="1"/>
</dbReference>
<feature type="domain" description="Radical SAM core" evidence="5">
    <location>
        <begin position="85"/>
        <end position="283"/>
    </location>
</feature>
<dbReference type="OrthoDB" id="7021155at2"/>
<dbReference type="PROSITE" id="PS51918">
    <property type="entry name" value="RADICAL_SAM"/>
    <property type="match status" value="1"/>
</dbReference>
<keyword evidence="2" id="KW-0479">Metal-binding</keyword>
<keyword evidence="1" id="KW-0949">S-adenosyl-L-methionine</keyword>
<dbReference type="InterPro" id="IPR006638">
    <property type="entry name" value="Elp3/MiaA/NifB-like_rSAM"/>
</dbReference>
<evidence type="ECO:0000259" key="5">
    <source>
        <dbReference type="PROSITE" id="PS51918"/>
    </source>
</evidence>
<dbReference type="SFLD" id="SFLDG01386">
    <property type="entry name" value="main_SPASM_domain-containing"/>
    <property type="match status" value="1"/>
</dbReference>
<dbReference type="SFLD" id="SFLDG01067">
    <property type="entry name" value="SPASM/twitch_domain_containing"/>
    <property type="match status" value="1"/>
</dbReference>
<evidence type="ECO:0000256" key="1">
    <source>
        <dbReference type="ARBA" id="ARBA00022691"/>
    </source>
</evidence>
<dbReference type="Gene3D" id="3.20.20.70">
    <property type="entry name" value="Aldolase class I"/>
    <property type="match status" value="1"/>
</dbReference>
<dbReference type="InterPro" id="IPR058240">
    <property type="entry name" value="rSAM_sf"/>
</dbReference>
<evidence type="ECO:0000256" key="3">
    <source>
        <dbReference type="ARBA" id="ARBA00023004"/>
    </source>
</evidence>
<dbReference type="RefSeq" id="WP_039635734.1">
    <property type="nucleotide sequence ID" value="NZ_AYSO01000020.1"/>
</dbReference>
<dbReference type="InterPro" id="IPR023885">
    <property type="entry name" value="4Fe4S-binding_SPASM_dom"/>
</dbReference>
<keyword evidence="7" id="KW-1185">Reference proteome</keyword>
<name>A0A0C1R2M2_9CLOT</name>
<keyword evidence="4" id="KW-0411">Iron-sulfur</keyword>
<dbReference type="Pfam" id="PF04055">
    <property type="entry name" value="Radical_SAM"/>
    <property type="match status" value="1"/>
</dbReference>
<dbReference type="GO" id="GO:0051536">
    <property type="term" value="F:iron-sulfur cluster binding"/>
    <property type="evidence" value="ECO:0007669"/>
    <property type="project" value="UniProtKB-KW"/>
</dbReference>
<organism evidence="6 7">
    <name type="scientific">Clostridium argentinense CDC 2741</name>
    <dbReference type="NCBI Taxonomy" id="1418104"/>
    <lineage>
        <taxon>Bacteria</taxon>
        <taxon>Bacillati</taxon>
        <taxon>Bacillota</taxon>
        <taxon>Clostridia</taxon>
        <taxon>Eubacteriales</taxon>
        <taxon>Clostridiaceae</taxon>
        <taxon>Clostridium</taxon>
    </lineage>
</organism>
<evidence type="ECO:0000313" key="7">
    <source>
        <dbReference type="Proteomes" id="UP000031366"/>
    </source>
</evidence>
<dbReference type="EMBL" id="AYSO01000020">
    <property type="protein sequence ID" value="KIE44691.1"/>
    <property type="molecule type" value="Genomic_DNA"/>
</dbReference>
<dbReference type="Pfam" id="PF13186">
    <property type="entry name" value="SPASM"/>
    <property type="match status" value="1"/>
</dbReference>
<dbReference type="InterPro" id="IPR013785">
    <property type="entry name" value="Aldolase_TIM"/>
</dbReference>
<evidence type="ECO:0000256" key="2">
    <source>
        <dbReference type="ARBA" id="ARBA00022723"/>
    </source>
</evidence>